<comment type="caution">
    <text evidence="2">The sequence shown here is derived from an EMBL/GenBank/DDBJ whole genome shotgun (WGS) entry which is preliminary data.</text>
</comment>
<keyword evidence="3" id="KW-1185">Reference proteome</keyword>
<keyword evidence="1" id="KW-0812">Transmembrane</keyword>
<gene>
    <name evidence="2" type="ORF">GCM10007047_08450</name>
</gene>
<feature type="transmembrane region" description="Helical" evidence="1">
    <location>
        <begin position="112"/>
        <end position="129"/>
    </location>
</feature>
<evidence type="ECO:0000313" key="2">
    <source>
        <dbReference type="EMBL" id="GHB95124.1"/>
    </source>
</evidence>
<dbReference type="EMBL" id="BMXG01000004">
    <property type="protein sequence ID" value="GHB95124.1"/>
    <property type="molecule type" value="Genomic_DNA"/>
</dbReference>
<dbReference type="AlphaFoldDB" id="A0A8J3D9X4"/>
<organism evidence="2 3">
    <name type="scientific">Cerasicoccus arenae</name>
    <dbReference type="NCBI Taxonomy" id="424488"/>
    <lineage>
        <taxon>Bacteria</taxon>
        <taxon>Pseudomonadati</taxon>
        <taxon>Verrucomicrobiota</taxon>
        <taxon>Opitutia</taxon>
        <taxon>Puniceicoccales</taxon>
        <taxon>Cerasicoccaceae</taxon>
        <taxon>Cerasicoccus</taxon>
    </lineage>
</organism>
<dbReference type="RefSeq" id="WP_189512199.1">
    <property type="nucleotide sequence ID" value="NZ_BMXG01000004.1"/>
</dbReference>
<reference evidence="2" key="1">
    <citation type="journal article" date="2014" name="Int. J. Syst. Evol. Microbiol.">
        <title>Complete genome sequence of Corynebacterium casei LMG S-19264T (=DSM 44701T), isolated from a smear-ripened cheese.</title>
        <authorList>
            <consortium name="US DOE Joint Genome Institute (JGI-PGF)"/>
            <person name="Walter F."/>
            <person name="Albersmeier A."/>
            <person name="Kalinowski J."/>
            <person name="Ruckert C."/>
        </authorList>
    </citation>
    <scope>NUCLEOTIDE SEQUENCE</scope>
    <source>
        <strain evidence="2">KCTC 12870</strain>
    </source>
</reference>
<feature type="transmembrane region" description="Helical" evidence="1">
    <location>
        <begin position="87"/>
        <end position="106"/>
    </location>
</feature>
<feature type="transmembrane region" description="Helical" evidence="1">
    <location>
        <begin position="168"/>
        <end position="189"/>
    </location>
</feature>
<dbReference type="Proteomes" id="UP000642829">
    <property type="component" value="Unassembled WGS sequence"/>
</dbReference>
<feature type="transmembrane region" description="Helical" evidence="1">
    <location>
        <begin position="31"/>
        <end position="58"/>
    </location>
</feature>
<protein>
    <submittedName>
        <fullName evidence="2">Uncharacterized protein</fullName>
    </submittedName>
</protein>
<proteinExistence type="predicted"/>
<feature type="transmembrane region" description="Helical" evidence="1">
    <location>
        <begin position="210"/>
        <end position="228"/>
    </location>
</feature>
<keyword evidence="1" id="KW-1133">Transmembrane helix</keyword>
<reference evidence="2" key="2">
    <citation type="submission" date="2020-09" db="EMBL/GenBank/DDBJ databases">
        <authorList>
            <person name="Sun Q."/>
            <person name="Kim S."/>
        </authorList>
    </citation>
    <scope>NUCLEOTIDE SEQUENCE</scope>
    <source>
        <strain evidence="2">KCTC 12870</strain>
    </source>
</reference>
<sequence length="282" mass="30802">MSISVQTNFRFWRIFNDWALDAAGVAVAWRLAFASALGVTVSPASLLVLGLSVWLVYLGDRWLDVRGRNSDVLPTQRHGFVARHAKLVFAAWGGGLLLDVFVAFYGLNAPQIQAGLVLLGICIVYTIGVQHKARVRWTKELQVALIFAAGIGIFFFGESLSLSATKGLLVTLAIFGLVCFVNCALIARWEIPADVRLGRQSLARAMGEGVFWMRGWPALIGVASITIRGLLSPAMGHVAMALALYAFSLQLIDGFEWPRNPEDRRCLADGLLFAVGLWAWLG</sequence>
<name>A0A8J3D9X4_9BACT</name>
<keyword evidence="1" id="KW-0472">Membrane</keyword>
<feature type="transmembrane region" description="Helical" evidence="1">
    <location>
        <begin position="141"/>
        <end position="162"/>
    </location>
</feature>
<evidence type="ECO:0000313" key="3">
    <source>
        <dbReference type="Proteomes" id="UP000642829"/>
    </source>
</evidence>
<accession>A0A8J3D9X4</accession>
<evidence type="ECO:0000256" key="1">
    <source>
        <dbReference type="SAM" id="Phobius"/>
    </source>
</evidence>